<dbReference type="PATRIC" id="fig|68223.7.peg.545"/>
<keyword evidence="3" id="KW-1185">Reference proteome</keyword>
<reference evidence="2 3" key="1">
    <citation type="submission" date="2015-02" db="EMBL/GenBank/DDBJ databases">
        <authorList>
            <person name="Ju K.-S."/>
            <person name="Doroghazi J.R."/>
            <person name="Metcalf W."/>
        </authorList>
    </citation>
    <scope>NUCLEOTIDE SEQUENCE [LARGE SCALE GENOMIC DNA]</scope>
    <source>
        <strain evidence="2 3">NRRL ISP-5550</strain>
    </source>
</reference>
<gene>
    <name evidence="2" type="ORF">VR44_23040</name>
</gene>
<evidence type="ECO:0000313" key="2">
    <source>
        <dbReference type="EMBL" id="KJY29413.1"/>
    </source>
</evidence>
<dbReference type="Pfam" id="PF21983">
    <property type="entry name" value="NikA-like"/>
    <property type="match status" value="1"/>
</dbReference>
<dbReference type="EMBL" id="JZWV01000645">
    <property type="protein sequence ID" value="KJY29413.1"/>
    <property type="molecule type" value="Genomic_DNA"/>
</dbReference>
<dbReference type="Proteomes" id="UP000033551">
    <property type="component" value="Unassembled WGS sequence"/>
</dbReference>
<dbReference type="InterPro" id="IPR053842">
    <property type="entry name" value="NikA-like"/>
</dbReference>
<proteinExistence type="predicted"/>
<protein>
    <submittedName>
        <fullName evidence="2">Uncharacterized protein</fullName>
    </submittedName>
</protein>
<comment type="caution">
    <text evidence="2">The sequence shown here is derived from an EMBL/GenBank/DDBJ whole genome shotgun (WGS) entry which is preliminary data.</text>
</comment>
<feature type="region of interest" description="Disordered" evidence="1">
    <location>
        <begin position="1"/>
        <end position="71"/>
    </location>
</feature>
<feature type="compositionally biased region" description="Basic residues" evidence="1">
    <location>
        <begin position="57"/>
        <end position="69"/>
    </location>
</feature>
<accession>A0A0F4J6K3</accession>
<dbReference type="AlphaFoldDB" id="A0A0F4J6K3"/>
<name>A0A0F4J6K3_9ACTN</name>
<evidence type="ECO:0000256" key="1">
    <source>
        <dbReference type="SAM" id="MobiDB-lite"/>
    </source>
</evidence>
<organism evidence="2 3">
    <name type="scientific">Streptomyces katrae</name>
    <dbReference type="NCBI Taxonomy" id="68223"/>
    <lineage>
        <taxon>Bacteria</taxon>
        <taxon>Bacillati</taxon>
        <taxon>Actinomycetota</taxon>
        <taxon>Actinomycetes</taxon>
        <taxon>Kitasatosporales</taxon>
        <taxon>Streptomycetaceae</taxon>
        <taxon>Streptomyces</taxon>
    </lineage>
</organism>
<evidence type="ECO:0000313" key="3">
    <source>
        <dbReference type="Proteomes" id="UP000033551"/>
    </source>
</evidence>
<sequence>MGGVSKELSAPRGRSLVRRRGTPDEEAATAGRAQPGEDQQPPREAPNTSATPPEPHTRRRTHKHSRRSKVCSVRMDDDEHALVATAAKAVGVTVAGFFAKAALKEAHDPHTSAAAIAGRRETVIKLFTARRHLAQIGNNLNQLTRAVNSGGRPTDIQLDAVLDSVRRASARVQDATDQLLEDG</sequence>